<dbReference type="EMBL" id="JACEFO010001742">
    <property type="protein sequence ID" value="KAF8712626.1"/>
    <property type="molecule type" value="Genomic_DNA"/>
</dbReference>
<protein>
    <recommendedName>
        <fullName evidence="1">DUF1618 domain-containing protein</fullName>
    </recommendedName>
</protein>
<accession>A0A835BU55</accession>
<sequence>MATHHVSAVDGAAAEKSAHSWGLLEGFAWIGNVENATTAVSKTSDKKHIQITFCPPLAPPHLSRFFIHTPDGARMIMEPVIVATEDDIALLCVQARFDRYPDYYIYQAADDSSGTPPSLTLLPPTPYFNLDMGLLRLPGKQYIVAGFRFIHEDFPDGNLALCVYDSNRGDWKLHDLALSVQGRQVYGNKQLEHKNSKVLTIGGDAGTMAFVDLWRGVLFCDVLTLQREAAAAHQGEHDKAFPLVGYVKLPDDLRRTARINGDACLYRDMVFLGNHLKCVDLPTRSLWIRPWPATTGGDWSRQYMIRSFKEVANRNPRVNLLPGHTSVCRSFTGLNIRQPVVGLQDDDARILYFVVKTDLTAVKGSVIALDLSTRKILGVSPFVTRHKFKYDFTYMPTGLFKHLSGNFVTTLF</sequence>
<dbReference type="PANTHER" id="PTHR33074:SF49">
    <property type="entry name" value="OS07G0258000 PROTEIN"/>
    <property type="match status" value="1"/>
</dbReference>
<reference evidence="2" key="1">
    <citation type="submission" date="2020-07" db="EMBL/GenBank/DDBJ databases">
        <title>Genome sequence and genetic diversity analysis of an under-domesticated orphan crop, white fonio (Digitaria exilis).</title>
        <authorList>
            <person name="Bennetzen J.L."/>
            <person name="Chen S."/>
            <person name="Ma X."/>
            <person name="Wang X."/>
            <person name="Yssel A.E.J."/>
            <person name="Chaluvadi S.R."/>
            <person name="Johnson M."/>
            <person name="Gangashetty P."/>
            <person name="Hamidou F."/>
            <person name="Sanogo M.D."/>
            <person name="Zwaenepoel A."/>
            <person name="Wallace J."/>
            <person name="Van De Peer Y."/>
            <person name="Van Deynze A."/>
        </authorList>
    </citation>
    <scope>NUCLEOTIDE SEQUENCE</scope>
    <source>
        <tissue evidence="2">Leaves</tissue>
    </source>
</reference>
<comment type="caution">
    <text evidence="2">The sequence shown here is derived from an EMBL/GenBank/DDBJ whole genome shotgun (WGS) entry which is preliminary data.</text>
</comment>
<dbReference type="OrthoDB" id="709150at2759"/>
<evidence type="ECO:0000259" key="1">
    <source>
        <dbReference type="Pfam" id="PF07762"/>
    </source>
</evidence>
<dbReference type="Pfam" id="PF07762">
    <property type="entry name" value="DUF1618"/>
    <property type="match status" value="1"/>
</dbReference>
<feature type="domain" description="DUF1618" evidence="1">
    <location>
        <begin position="211"/>
        <end position="341"/>
    </location>
</feature>
<dbReference type="PANTHER" id="PTHR33074">
    <property type="entry name" value="EXPRESSED PROTEIN-RELATED"/>
    <property type="match status" value="1"/>
</dbReference>
<name>A0A835BU55_9POAL</name>
<evidence type="ECO:0000313" key="2">
    <source>
        <dbReference type="EMBL" id="KAF8712626.1"/>
    </source>
</evidence>
<keyword evidence="3" id="KW-1185">Reference proteome</keyword>
<evidence type="ECO:0000313" key="3">
    <source>
        <dbReference type="Proteomes" id="UP000636709"/>
    </source>
</evidence>
<proteinExistence type="predicted"/>
<dbReference type="InterPro" id="IPR011676">
    <property type="entry name" value="DUF1618"/>
</dbReference>
<dbReference type="AlphaFoldDB" id="A0A835BU55"/>
<dbReference type="Proteomes" id="UP000636709">
    <property type="component" value="Unassembled WGS sequence"/>
</dbReference>
<organism evidence="2 3">
    <name type="scientific">Digitaria exilis</name>
    <dbReference type="NCBI Taxonomy" id="1010633"/>
    <lineage>
        <taxon>Eukaryota</taxon>
        <taxon>Viridiplantae</taxon>
        <taxon>Streptophyta</taxon>
        <taxon>Embryophyta</taxon>
        <taxon>Tracheophyta</taxon>
        <taxon>Spermatophyta</taxon>
        <taxon>Magnoliopsida</taxon>
        <taxon>Liliopsida</taxon>
        <taxon>Poales</taxon>
        <taxon>Poaceae</taxon>
        <taxon>PACMAD clade</taxon>
        <taxon>Panicoideae</taxon>
        <taxon>Panicodae</taxon>
        <taxon>Paniceae</taxon>
        <taxon>Anthephorinae</taxon>
        <taxon>Digitaria</taxon>
    </lineage>
</organism>
<gene>
    <name evidence="2" type="ORF">HU200_028382</name>
</gene>